<dbReference type="SUPFAM" id="SSF50249">
    <property type="entry name" value="Nucleic acid-binding proteins"/>
    <property type="match status" value="1"/>
</dbReference>
<dbReference type="NCBIfam" id="NF045760">
    <property type="entry name" value="YtpR"/>
    <property type="match status" value="1"/>
</dbReference>
<feature type="binding site" evidence="15">
    <location>
        <position position="467"/>
    </location>
    <ligand>
        <name>Mg(2+)</name>
        <dbReference type="ChEBI" id="CHEBI:18420"/>
        <note>shared with alpha subunit</note>
    </ligand>
</feature>
<dbReference type="SMART" id="SM00873">
    <property type="entry name" value="B3_4"/>
    <property type="match status" value="1"/>
</dbReference>
<evidence type="ECO:0000256" key="2">
    <source>
        <dbReference type="ARBA" id="ARBA00008653"/>
    </source>
</evidence>
<comment type="subcellular location">
    <subcellularLocation>
        <location evidence="1 15">Cytoplasm</location>
    </subcellularLocation>
</comment>
<name>A0A7L9RUS6_9PROT</name>
<evidence type="ECO:0000259" key="18">
    <source>
        <dbReference type="PROSITE" id="PS51447"/>
    </source>
</evidence>
<feature type="domain" description="TRNA-binding" evidence="17">
    <location>
        <begin position="39"/>
        <end position="152"/>
    </location>
</feature>
<evidence type="ECO:0000256" key="1">
    <source>
        <dbReference type="ARBA" id="ARBA00004496"/>
    </source>
</evidence>
<protein>
    <recommendedName>
        <fullName evidence="15">Phenylalanine--tRNA ligase beta subunit</fullName>
        <ecNumber evidence="15">6.1.1.20</ecNumber>
    </recommendedName>
    <alternativeName>
        <fullName evidence="15">Phenylalanyl-tRNA synthetase beta subunit</fullName>
        <shortName evidence="15">PheRS</shortName>
    </alternativeName>
</protein>
<dbReference type="SUPFAM" id="SSF54991">
    <property type="entry name" value="Anticodon-binding domain of PheRS"/>
    <property type="match status" value="1"/>
</dbReference>
<dbReference type="Pfam" id="PF03147">
    <property type="entry name" value="FDX-ACB"/>
    <property type="match status" value="1"/>
</dbReference>
<keyword evidence="10 15" id="KW-0460">Magnesium</keyword>
<evidence type="ECO:0000256" key="7">
    <source>
        <dbReference type="ARBA" id="ARBA00022723"/>
    </source>
</evidence>
<dbReference type="HAMAP" id="MF_00283">
    <property type="entry name" value="Phe_tRNA_synth_beta1"/>
    <property type="match status" value="1"/>
</dbReference>
<dbReference type="PROSITE" id="PS50886">
    <property type="entry name" value="TRBD"/>
    <property type="match status" value="1"/>
</dbReference>
<dbReference type="Gene3D" id="3.30.56.10">
    <property type="match status" value="2"/>
</dbReference>
<dbReference type="PROSITE" id="PS51483">
    <property type="entry name" value="B5"/>
    <property type="match status" value="1"/>
</dbReference>
<dbReference type="KEGG" id="pbal:CPBP_01043"/>
<evidence type="ECO:0000256" key="6">
    <source>
        <dbReference type="ARBA" id="ARBA00022598"/>
    </source>
</evidence>
<dbReference type="Proteomes" id="UP000594001">
    <property type="component" value="Chromosome"/>
</dbReference>
<dbReference type="Pfam" id="PF03484">
    <property type="entry name" value="B5"/>
    <property type="match status" value="1"/>
</dbReference>
<dbReference type="InterPro" id="IPR009061">
    <property type="entry name" value="DNA-bd_dom_put_sf"/>
</dbReference>
<keyword evidence="13 15" id="KW-0030">Aminoacyl-tRNA synthetase</keyword>
<dbReference type="GO" id="GO:0006432">
    <property type="term" value="P:phenylalanyl-tRNA aminoacylation"/>
    <property type="evidence" value="ECO:0007669"/>
    <property type="project" value="UniProtKB-UniRule"/>
</dbReference>
<dbReference type="Gene3D" id="3.30.930.10">
    <property type="entry name" value="Bira Bifunctional Protein, Domain 2"/>
    <property type="match status" value="1"/>
</dbReference>
<dbReference type="InterPro" id="IPR004532">
    <property type="entry name" value="Phe-tRNA-ligase_IIc_bsu_bact"/>
</dbReference>
<dbReference type="InterPro" id="IPR005146">
    <property type="entry name" value="B3/B4_tRNA-bd"/>
</dbReference>
<dbReference type="NCBIfam" id="TIGR00472">
    <property type="entry name" value="pheT_bact"/>
    <property type="match status" value="1"/>
</dbReference>
<evidence type="ECO:0000256" key="16">
    <source>
        <dbReference type="PROSITE-ProRule" id="PRU00209"/>
    </source>
</evidence>
<dbReference type="Gene3D" id="3.50.40.10">
    <property type="entry name" value="Phenylalanyl-trna Synthetase, Chain B, domain 3"/>
    <property type="match status" value="1"/>
</dbReference>
<dbReference type="InterPro" id="IPR020825">
    <property type="entry name" value="Phe-tRNA_synthase-like_B3/B4"/>
</dbReference>
<keyword evidence="11 16" id="KW-0694">RNA-binding</keyword>
<comment type="catalytic activity">
    <reaction evidence="14 15">
        <text>tRNA(Phe) + L-phenylalanine + ATP = L-phenylalanyl-tRNA(Phe) + AMP + diphosphate + H(+)</text>
        <dbReference type="Rhea" id="RHEA:19413"/>
        <dbReference type="Rhea" id="RHEA-COMP:9668"/>
        <dbReference type="Rhea" id="RHEA-COMP:9699"/>
        <dbReference type="ChEBI" id="CHEBI:15378"/>
        <dbReference type="ChEBI" id="CHEBI:30616"/>
        <dbReference type="ChEBI" id="CHEBI:33019"/>
        <dbReference type="ChEBI" id="CHEBI:58095"/>
        <dbReference type="ChEBI" id="CHEBI:78442"/>
        <dbReference type="ChEBI" id="CHEBI:78531"/>
        <dbReference type="ChEBI" id="CHEBI:456215"/>
        <dbReference type="EC" id="6.1.1.20"/>
    </reaction>
</comment>
<evidence type="ECO:0000256" key="8">
    <source>
        <dbReference type="ARBA" id="ARBA00022741"/>
    </source>
</evidence>
<dbReference type="Pfam" id="PF01588">
    <property type="entry name" value="tRNA_bind"/>
    <property type="match status" value="1"/>
</dbReference>
<dbReference type="SUPFAM" id="SSF46955">
    <property type="entry name" value="Putative DNA-binding domain"/>
    <property type="match status" value="1"/>
</dbReference>
<dbReference type="SUPFAM" id="SSF56037">
    <property type="entry name" value="PheT/TilS domain"/>
    <property type="match status" value="1"/>
</dbReference>
<feature type="binding site" evidence="15">
    <location>
        <position position="457"/>
    </location>
    <ligand>
        <name>Mg(2+)</name>
        <dbReference type="ChEBI" id="CHEBI:18420"/>
        <note>shared with alpha subunit</note>
    </ligand>
</feature>
<keyword evidence="12 15" id="KW-0648">Protein biosynthesis</keyword>
<dbReference type="EC" id="6.1.1.20" evidence="15"/>
<evidence type="ECO:0000256" key="9">
    <source>
        <dbReference type="ARBA" id="ARBA00022840"/>
    </source>
</evidence>
<dbReference type="InterPro" id="IPR002547">
    <property type="entry name" value="tRNA-bd_dom"/>
</dbReference>
<dbReference type="CDD" id="cd02796">
    <property type="entry name" value="tRNA_bind_bactPheRS"/>
    <property type="match status" value="1"/>
</dbReference>
<sequence>MKFTLSWLYEHLHTKKALADLMHHLTMLGIEVESYDDPTPRLAPFLIAQIKSLEKHPNADRLNVCNVQISADESEPLVQVVCGAPNVYAGMKTVFAHIGTHIPGLDITLKAGNIRGVASNGMLCSLNELSLGQDQDGIVDLPKDAPVGRPFAKTFGHDDPTIEVSITPNRADCFGVVGIARDIAAAGFGEYIHKKIPVINGVYPCSKTVRIESKDDCPVYMGRTIRNVKNTQSPEWLQQRLRKIGLEPISAIVDITNYVCYDLCRPLHAFDADTIGSNIIVRNAVSGETFQGLNDKDYALTDRHLVIADEQNVLALAGVLGGKASGTTLDTTTVFLESALFHPTVVSTTGRELNIHTDSRVRFERGVDPESVRFGLDIATQMIVDICGGEPSDSIMAGTVPTNLNEIRLELARVKLLTGLSIPTKVIETYLTGLGFTNIQVVPGEALKVTTPSWRFDISNEHDVIEEIIRIHGYDNLPNTQLEMAPGFKPHSFAQSIPLKAKKILATLGLNESIHYSFVSEKIAIQFNEGNPTIELMNPISQQLSHMRPSVLPSLLETIQRNQAYQHKNLRIFEVGAVYHNATKPIQETVAAAILTGDSGAVDWRKHQRTYDVFDIKAIAFQLMERLGLKIETVQIDSEGAPSWYHPGQSAALKLGPKLVLGYFGRIHPTTEKSFECDQPIFGCEIFLDRLPLKPTKHTAYRPNLLQAVERDFAMIMDSDVPAAKLIKAAEGADKEYIQTVRLFDVYVGKGVPEGKKSMAFSVTFVPKDTTFNDEQIQQLSQKVIASVTKATGGELRGASA</sequence>
<dbReference type="FunFam" id="3.30.70.380:FF:000001">
    <property type="entry name" value="Phenylalanine--tRNA ligase beta subunit"/>
    <property type="match status" value="1"/>
</dbReference>
<evidence type="ECO:0000256" key="10">
    <source>
        <dbReference type="ARBA" id="ARBA00022842"/>
    </source>
</evidence>
<keyword evidence="9 15" id="KW-0067">ATP-binding</keyword>
<organism evidence="20 21">
    <name type="scientific">Candidatus Bodocaedibacter vickermanii</name>
    <dbReference type="NCBI Taxonomy" id="2741701"/>
    <lineage>
        <taxon>Bacteria</taxon>
        <taxon>Pseudomonadati</taxon>
        <taxon>Pseudomonadota</taxon>
        <taxon>Alphaproteobacteria</taxon>
        <taxon>Holosporales</taxon>
        <taxon>Candidatus Paracaedibacteraceae</taxon>
        <taxon>Candidatus Bodocaedibacter</taxon>
    </lineage>
</organism>
<evidence type="ECO:0000313" key="20">
    <source>
        <dbReference type="EMBL" id="QOL20259.1"/>
    </source>
</evidence>
<feature type="domain" description="FDX-ACB" evidence="18">
    <location>
        <begin position="704"/>
        <end position="797"/>
    </location>
</feature>
<keyword evidence="21" id="KW-1185">Reference proteome</keyword>
<proteinExistence type="inferred from homology"/>
<keyword evidence="8 15" id="KW-0547">Nucleotide-binding</keyword>
<feature type="binding site" evidence="15">
    <location>
        <position position="466"/>
    </location>
    <ligand>
        <name>Mg(2+)</name>
        <dbReference type="ChEBI" id="CHEBI:18420"/>
        <note>shared with alpha subunit</note>
    </ligand>
</feature>
<keyword evidence="6 15" id="KW-0436">Ligase</keyword>
<dbReference type="GO" id="GO:0009328">
    <property type="term" value="C:phenylalanine-tRNA ligase complex"/>
    <property type="evidence" value="ECO:0007669"/>
    <property type="project" value="TreeGrafter"/>
</dbReference>
<dbReference type="CDD" id="cd00769">
    <property type="entry name" value="PheRS_beta_core"/>
    <property type="match status" value="1"/>
</dbReference>
<dbReference type="InterPro" id="IPR005121">
    <property type="entry name" value="Fdx_antiC-bd"/>
</dbReference>
<evidence type="ECO:0000256" key="3">
    <source>
        <dbReference type="ARBA" id="ARBA00011209"/>
    </source>
</evidence>
<dbReference type="InterPro" id="IPR045060">
    <property type="entry name" value="Phe-tRNA-ligase_IIc_bsu"/>
</dbReference>
<evidence type="ECO:0000256" key="12">
    <source>
        <dbReference type="ARBA" id="ARBA00022917"/>
    </source>
</evidence>
<dbReference type="InterPro" id="IPR036690">
    <property type="entry name" value="Fdx_antiC-bd_sf"/>
</dbReference>
<dbReference type="PANTHER" id="PTHR10947:SF0">
    <property type="entry name" value="PHENYLALANINE--TRNA LIGASE BETA SUBUNIT"/>
    <property type="match status" value="1"/>
</dbReference>
<dbReference type="PROSITE" id="PS51447">
    <property type="entry name" value="FDX_ACB"/>
    <property type="match status" value="1"/>
</dbReference>
<evidence type="ECO:0000313" key="21">
    <source>
        <dbReference type="Proteomes" id="UP000594001"/>
    </source>
</evidence>
<dbReference type="InterPro" id="IPR041616">
    <property type="entry name" value="PheRS_beta_core"/>
</dbReference>
<evidence type="ECO:0000256" key="4">
    <source>
        <dbReference type="ARBA" id="ARBA00022490"/>
    </source>
</evidence>
<dbReference type="RefSeq" id="WP_350331810.1">
    <property type="nucleotide sequence ID" value="NZ_CP054719.1"/>
</dbReference>
<keyword evidence="4 15" id="KW-0963">Cytoplasm</keyword>
<dbReference type="SMART" id="SM00896">
    <property type="entry name" value="FDX-ACB"/>
    <property type="match status" value="1"/>
</dbReference>
<dbReference type="GO" id="GO:0000287">
    <property type="term" value="F:magnesium ion binding"/>
    <property type="evidence" value="ECO:0007669"/>
    <property type="project" value="UniProtKB-UniRule"/>
</dbReference>
<dbReference type="InterPro" id="IPR033714">
    <property type="entry name" value="tRNA_bind_bactPheRS"/>
</dbReference>
<evidence type="ECO:0000256" key="5">
    <source>
        <dbReference type="ARBA" id="ARBA00022555"/>
    </source>
</evidence>
<keyword evidence="5 16" id="KW-0820">tRNA-binding</keyword>
<comment type="cofactor">
    <cofactor evidence="15">
        <name>Mg(2+)</name>
        <dbReference type="ChEBI" id="CHEBI:18420"/>
    </cofactor>
    <text evidence="15">Binds 2 magnesium ions per tetramer.</text>
</comment>
<dbReference type="Pfam" id="PF17759">
    <property type="entry name" value="tRNA_synthFbeta"/>
    <property type="match status" value="1"/>
</dbReference>
<gene>
    <name evidence="15 20" type="primary">pheT</name>
    <name evidence="20" type="ORF">CPBP_01043</name>
</gene>
<dbReference type="SUPFAM" id="SSF55681">
    <property type="entry name" value="Class II aaRS and biotin synthetases"/>
    <property type="match status" value="1"/>
</dbReference>
<dbReference type="InterPro" id="IPR012340">
    <property type="entry name" value="NA-bd_OB-fold"/>
</dbReference>
<evidence type="ECO:0000259" key="19">
    <source>
        <dbReference type="PROSITE" id="PS51483"/>
    </source>
</evidence>
<dbReference type="SMART" id="SM00874">
    <property type="entry name" value="B5"/>
    <property type="match status" value="1"/>
</dbReference>
<accession>A0A7L9RUS6</accession>
<comment type="similarity">
    <text evidence="2 15">Belongs to the phenylalanyl-tRNA synthetase beta subunit family. Type 1 subfamily.</text>
</comment>
<dbReference type="Gene3D" id="2.40.50.140">
    <property type="entry name" value="Nucleic acid-binding proteins"/>
    <property type="match status" value="1"/>
</dbReference>
<feature type="binding site" evidence="15">
    <location>
        <position position="463"/>
    </location>
    <ligand>
        <name>Mg(2+)</name>
        <dbReference type="ChEBI" id="CHEBI:18420"/>
        <note>shared with alpha subunit</note>
    </ligand>
</feature>
<dbReference type="PANTHER" id="PTHR10947">
    <property type="entry name" value="PHENYLALANYL-TRNA SYNTHETASE BETA CHAIN AND LEUCINE-RICH REPEAT-CONTAINING PROTEIN 47"/>
    <property type="match status" value="1"/>
</dbReference>
<feature type="domain" description="B5" evidence="19">
    <location>
        <begin position="402"/>
        <end position="479"/>
    </location>
</feature>
<keyword evidence="7 15" id="KW-0479">Metal-binding</keyword>
<evidence type="ECO:0000256" key="11">
    <source>
        <dbReference type="ARBA" id="ARBA00022884"/>
    </source>
</evidence>
<dbReference type="InterPro" id="IPR045864">
    <property type="entry name" value="aa-tRNA-synth_II/BPL/LPL"/>
</dbReference>
<dbReference type="FunFam" id="2.40.50.140:FF:000045">
    <property type="entry name" value="Phenylalanine--tRNA ligase beta subunit"/>
    <property type="match status" value="1"/>
</dbReference>
<evidence type="ECO:0000256" key="15">
    <source>
        <dbReference type="HAMAP-Rule" id="MF_00283"/>
    </source>
</evidence>
<dbReference type="AlphaFoldDB" id="A0A7L9RUS6"/>
<dbReference type="Pfam" id="PF03483">
    <property type="entry name" value="B3_4"/>
    <property type="match status" value="1"/>
</dbReference>
<dbReference type="GO" id="GO:0000049">
    <property type="term" value="F:tRNA binding"/>
    <property type="evidence" value="ECO:0007669"/>
    <property type="project" value="UniProtKB-UniRule"/>
</dbReference>
<dbReference type="InterPro" id="IPR005147">
    <property type="entry name" value="tRNA_synthase_B5-dom"/>
</dbReference>
<evidence type="ECO:0000256" key="13">
    <source>
        <dbReference type="ARBA" id="ARBA00023146"/>
    </source>
</evidence>
<dbReference type="GO" id="GO:0004826">
    <property type="term" value="F:phenylalanine-tRNA ligase activity"/>
    <property type="evidence" value="ECO:0007669"/>
    <property type="project" value="UniProtKB-UniRule"/>
</dbReference>
<dbReference type="Gene3D" id="3.30.70.380">
    <property type="entry name" value="Ferrodoxin-fold anticodon-binding domain"/>
    <property type="match status" value="1"/>
</dbReference>
<dbReference type="EMBL" id="CP054719">
    <property type="protein sequence ID" value="QOL20259.1"/>
    <property type="molecule type" value="Genomic_DNA"/>
</dbReference>
<comment type="subunit">
    <text evidence="3 15">Tetramer of two alpha and two beta subunits.</text>
</comment>
<dbReference type="GO" id="GO:0005524">
    <property type="term" value="F:ATP binding"/>
    <property type="evidence" value="ECO:0007669"/>
    <property type="project" value="UniProtKB-UniRule"/>
</dbReference>
<evidence type="ECO:0000259" key="17">
    <source>
        <dbReference type="PROSITE" id="PS50886"/>
    </source>
</evidence>
<reference evidence="20 21" key="1">
    <citation type="submission" date="2020-06" db="EMBL/GenBank/DDBJ databases">
        <title>The endosymbiont of the kinetoplastid Bodo saltans is a Paracaedibacter-like alpha-proteobacterium possessing a putative toxin-antitoxin system.</title>
        <authorList>
            <person name="Midha S."/>
            <person name="Rigden D.J."/>
            <person name="Siozios S."/>
            <person name="Hurst G.D.D."/>
            <person name="Jackson A.P."/>
        </authorList>
    </citation>
    <scope>NUCLEOTIDE SEQUENCE [LARGE SCALE GENOMIC DNA]</scope>
    <source>
        <strain evidence="20">Lake Konstanz</strain>
    </source>
</reference>
<evidence type="ECO:0000256" key="14">
    <source>
        <dbReference type="ARBA" id="ARBA00049255"/>
    </source>
</evidence>